<accession>A0A2R2MJW8</accession>
<dbReference type="KEGG" id="lak:112041415"/>
<gene>
    <name evidence="3" type="primary">LOC112041415</name>
</gene>
<dbReference type="RefSeq" id="XP_023930357.1">
    <property type="nucleotide sequence ID" value="XM_024074589.1"/>
</dbReference>
<dbReference type="GO" id="GO:0006044">
    <property type="term" value="P:N-acetylglucosamine metabolic process"/>
    <property type="evidence" value="ECO:0007669"/>
    <property type="project" value="TreeGrafter"/>
</dbReference>
<proteinExistence type="predicted"/>
<dbReference type="InterPro" id="IPR000863">
    <property type="entry name" value="Sulfotransferase_dom"/>
</dbReference>
<sequence length="343" mass="39129">MSSIHLTVVEQKISTTAILILSYMRSGSSLLGELFNQHPDAFYMFEPTWALVSNEIDYGSNSKTTELTYPNGTRRLFPKKGEEKDIVLETLENILTCKLDHVPVNVLAPHTYANHLFFTYGGRHRRLVKYTTCILSHQGVAADTECVPFILETCRNSSIVAIKEIALRMSHVELLLRKIPGLKVLHLLRDPRASLLSRKKLTKTNLSLDMQANVLCYEMTKDILKGKQLAKEFQGRILQIKYETMAERVLETTALIYQFLGLPLPHVVRAWMWKNTNQDQGSNNEYFTARNNSTETAHAWKSKISPSVALQIENICENVLEELQYEPFSQSINGKLNATQQKR</sequence>
<dbReference type="PANTHER" id="PTHR10704">
    <property type="entry name" value="CARBOHYDRATE SULFOTRANSFERASE"/>
    <property type="match status" value="1"/>
</dbReference>
<organism evidence="2 3">
    <name type="scientific">Lingula anatina</name>
    <name type="common">Brachiopod</name>
    <name type="synonym">Lingula unguis</name>
    <dbReference type="NCBI Taxonomy" id="7574"/>
    <lineage>
        <taxon>Eukaryota</taxon>
        <taxon>Metazoa</taxon>
        <taxon>Spiralia</taxon>
        <taxon>Lophotrochozoa</taxon>
        <taxon>Brachiopoda</taxon>
        <taxon>Linguliformea</taxon>
        <taxon>Lingulata</taxon>
        <taxon>Lingulida</taxon>
        <taxon>Linguloidea</taxon>
        <taxon>Lingulidae</taxon>
        <taxon>Lingula</taxon>
    </lineage>
</organism>
<dbReference type="GO" id="GO:0006790">
    <property type="term" value="P:sulfur compound metabolic process"/>
    <property type="evidence" value="ECO:0007669"/>
    <property type="project" value="TreeGrafter"/>
</dbReference>
<dbReference type="FunCoup" id="A0A2R2MJW8">
    <property type="interactions" value="307"/>
</dbReference>
<dbReference type="AlphaFoldDB" id="A0A2R2MJW8"/>
<evidence type="ECO:0000259" key="1">
    <source>
        <dbReference type="Pfam" id="PF00685"/>
    </source>
</evidence>
<dbReference type="GeneID" id="112041415"/>
<dbReference type="Gene3D" id="3.40.50.300">
    <property type="entry name" value="P-loop containing nucleotide triphosphate hydrolases"/>
    <property type="match status" value="1"/>
</dbReference>
<dbReference type="InterPro" id="IPR051135">
    <property type="entry name" value="Gal/GlcNAc/GalNAc_ST"/>
</dbReference>
<keyword evidence="2" id="KW-1185">Reference proteome</keyword>
<dbReference type="GO" id="GO:0001517">
    <property type="term" value="F:N-acetylglucosamine 6-O-sulfotransferase activity"/>
    <property type="evidence" value="ECO:0007669"/>
    <property type="project" value="TreeGrafter"/>
</dbReference>
<evidence type="ECO:0000313" key="2">
    <source>
        <dbReference type="Proteomes" id="UP000085678"/>
    </source>
</evidence>
<dbReference type="SUPFAM" id="SSF52540">
    <property type="entry name" value="P-loop containing nucleoside triphosphate hydrolases"/>
    <property type="match status" value="1"/>
</dbReference>
<evidence type="ECO:0000313" key="3">
    <source>
        <dbReference type="RefSeq" id="XP_023930357.1"/>
    </source>
</evidence>
<reference evidence="3" key="1">
    <citation type="submission" date="2025-08" db="UniProtKB">
        <authorList>
            <consortium name="RefSeq"/>
        </authorList>
    </citation>
    <scope>IDENTIFICATION</scope>
    <source>
        <tissue evidence="3">Gonads</tissue>
    </source>
</reference>
<name>A0A2R2MJW8_LINAN</name>
<feature type="domain" description="Sulfotransferase" evidence="1">
    <location>
        <begin position="17"/>
        <end position="322"/>
    </location>
</feature>
<protein>
    <submittedName>
        <fullName evidence="3">Carbohydrate sulfotransferase 1-like</fullName>
    </submittedName>
</protein>
<dbReference type="InterPro" id="IPR027417">
    <property type="entry name" value="P-loop_NTPase"/>
</dbReference>
<dbReference type="OrthoDB" id="5987729at2759"/>
<dbReference type="InParanoid" id="A0A2R2MJW8"/>
<dbReference type="Pfam" id="PF00685">
    <property type="entry name" value="Sulfotransfer_1"/>
    <property type="match status" value="1"/>
</dbReference>
<dbReference type="PANTHER" id="PTHR10704:SF44">
    <property type="entry name" value="LD35051P-RELATED"/>
    <property type="match status" value="1"/>
</dbReference>
<dbReference type="Proteomes" id="UP000085678">
    <property type="component" value="Unplaced"/>
</dbReference>